<proteinExistence type="predicted"/>
<organism evidence="2 3">
    <name type="scientific">Paraglomus occultum</name>
    <dbReference type="NCBI Taxonomy" id="144539"/>
    <lineage>
        <taxon>Eukaryota</taxon>
        <taxon>Fungi</taxon>
        <taxon>Fungi incertae sedis</taxon>
        <taxon>Mucoromycota</taxon>
        <taxon>Glomeromycotina</taxon>
        <taxon>Glomeromycetes</taxon>
        <taxon>Paraglomerales</taxon>
        <taxon>Paraglomeraceae</taxon>
        <taxon>Paraglomus</taxon>
    </lineage>
</organism>
<evidence type="ECO:0000313" key="3">
    <source>
        <dbReference type="Proteomes" id="UP000789572"/>
    </source>
</evidence>
<evidence type="ECO:0000313" key="2">
    <source>
        <dbReference type="EMBL" id="CAG8495575.1"/>
    </source>
</evidence>
<dbReference type="Pfam" id="PF02589">
    <property type="entry name" value="LUD_dom"/>
    <property type="match status" value="1"/>
</dbReference>
<dbReference type="InterPro" id="IPR037171">
    <property type="entry name" value="NagB/RpiA_transferase-like"/>
</dbReference>
<comment type="caution">
    <text evidence="2">The sequence shown here is derived from an EMBL/GenBank/DDBJ whole genome shotgun (WGS) entry which is preliminary data.</text>
</comment>
<accession>A0A9N8ZFY1</accession>
<keyword evidence="3" id="KW-1185">Reference proteome</keyword>
<feature type="domain" description="LUD" evidence="1">
    <location>
        <begin position="40"/>
        <end position="223"/>
    </location>
</feature>
<dbReference type="InterPro" id="IPR003741">
    <property type="entry name" value="LUD_dom"/>
</dbReference>
<dbReference type="OrthoDB" id="15060at2759"/>
<protein>
    <submittedName>
        <fullName evidence="2">10001_t:CDS:1</fullName>
    </submittedName>
</protein>
<dbReference type="SUPFAM" id="SSF100950">
    <property type="entry name" value="NagB/RpiA/CoA transferase-like"/>
    <property type="match status" value="1"/>
</dbReference>
<reference evidence="2" key="1">
    <citation type="submission" date="2021-06" db="EMBL/GenBank/DDBJ databases">
        <authorList>
            <person name="Kallberg Y."/>
            <person name="Tangrot J."/>
            <person name="Rosling A."/>
        </authorList>
    </citation>
    <scope>NUCLEOTIDE SEQUENCE</scope>
    <source>
        <strain evidence="2">IA702</strain>
    </source>
</reference>
<dbReference type="PANTHER" id="PTHR36179:SF2">
    <property type="entry name" value="LUD DOMAIN-CONTAINING PROTEIN"/>
    <property type="match status" value="1"/>
</dbReference>
<dbReference type="PANTHER" id="PTHR36179">
    <property type="entry name" value="LUD_DOM DOMAIN-CONTAINING PROTEIN"/>
    <property type="match status" value="1"/>
</dbReference>
<dbReference type="AlphaFoldDB" id="A0A9N8ZFY1"/>
<dbReference type="Proteomes" id="UP000789572">
    <property type="component" value="Unassembled WGS sequence"/>
</dbReference>
<evidence type="ECO:0000259" key="1">
    <source>
        <dbReference type="Pfam" id="PF02589"/>
    </source>
</evidence>
<dbReference type="EMBL" id="CAJVPJ010000208">
    <property type="protein sequence ID" value="CAG8495575.1"/>
    <property type="molecule type" value="Genomic_DNA"/>
</dbReference>
<name>A0A9N8ZFY1_9GLOM</name>
<gene>
    <name evidence="2" type="ORF">POCULU_LOCUS2302</name>
</gene>
<sequence length="229" mass="25086">MSNANNHPEEVYSALKQTDPAVKDLEYDKYATLASEDSLARAKAALEANGFTVYVKNTREEARDFLKTFIPPGKSINNGHSTTLEEIGFIEYLKGETGWDNVHAKILAETDFVKNMELRRTIGATVDYYLSGASAVTEDGSIVGVDMSGTRVGGWIVSSNLVIVTGTNKIVKDIPEAHQRVEKYAFELESARVRIAYGIPSSTIANQAIISKVSNSRVTVVFIKDVLGY</sequence>